<dbReference type="Gene3D" id="2.130.10.10">
    <property type="entry name" value="YVTN repeat-like/Quinoprotein amine dehydrogenase"/>
    <property type="match status" value="1"/>
</dbReference>
<evidence type="ECO:0008006" key="4">
    <source>
        <dbReference type="Google" id="ProtNLM"/>
    </source>
</evidence>
<reference evidence="2 3" key="1">
    <citation type="journal article" date="2011" name="Genome Res.">
        <title>Phylogeny-wide analysis of social amoeba genomes highlights ancient origins for complex intercellular communication.</title>
        <authorList>
            <person name="Heidel A.J."/>
            <person name="Lawal H.M."/>
            <person name="Felder M."/>
            <person name="Schilde C."/>
            <person name="Helps N.R."/>
            <person name="Tunggal B."/>
            <person name="Rivero F."/>
            <person name="John U."/>
            <person name="Schleicher M."/>
            <person name="Eichinger L."/>
            <person name="Platzer M."/>
            <person name="Noegel A.A."/>
            <person name="Schaap P."/>
            <person name="Gloeckner G."/>
        </authorList>
    </citation>
    <scope>NUCLEOTIDE SEQUENCE [LARGE SCALE GENOMIC DNA]</scope>
    <source>
        <strain evidence="3">ATCC 26659 / Pp 5 / PN500</strain>
    </source>
</reference>
<dbReference type="InterPro" id="IPR015943">
    <property type="entry name" value="WD40/YVTN_repeat-like_dom_sf"/>
</dbReference>
<sequence length="740" mass="85824">MNLIKSKQSIKHSSSSFKCISNTHRSERDQFLITSSKSIFIFSPLNGSNLQQYSTAEITKEIDFQLDSAITYQSQSKMSVDPYFKEARFSPHLNSMNVSLIAASTNNLNLHIFLQPPLSSPTFQPNWVNQQSIQLKIYNHLKSTEFDNDDDDDCDEYQYKEQSFVIRESEIKEYQHRQRDLLDILCLDWSPRFKLVTNKNNNKNNNDNDNDNIEQTQKSNVTLLALGGKRILTLWKMNLEAHYSEPLENTIEHFATHKLGKGWCQHLRWKPTLSAGALPIIATATSRGEVTLYNIDHDTTMTPIATVCEADDSPVTLLEWSPPNESGESLLIIGKGIALQIYNPIKRSLTNYLINNTDNVSSVIFANANQFYCSSLDATIQRYTVSDRFWKTMDTTKDITIETINLPLEANDRAPDNYYFCLPSPNNLFLIVGENAQGIQKMYSVRRDFVNVNIYYNSDFENYQLGLIHKYNTNKNQLYRIWDTLAYQRYLTEDQLVEIIDTTIAELDRLQNKKNNQLADYYHFYKLFIYTYHIMKEQCPNKIIEQWNILCKLFISKVEMIYIVNVLSTFLTNMDHSMISKDEEISLLLMCDWLLEINSDNVISDKEKQISIAKQVYKKLEQSVPDPKRLPPREKCIFCQHNVPNKPLLSTVECVNGCPLARCQRTKLLLNTHQLFHCQMCRVKSLIFHKEAYLFDKEAQDDKSSTFKQFKAIEASPDIKGKASSCLYCGCTYTRRYPFE</sequence>
<evidence type="ECO:0000256" key="1">
    <source>
        <dbReference type="SAM" id="Coils"/>
    </source>
</evidence>
<dbReference type="PANTHER" id="PTHR15496:SF2">
    <property type="entry name" value="GENERAL TRANSCRIPTION FACTOR 3C POLYPEPTIDE 4"/>
    <property type="match status" value="1"/>
</dbReference>
<dbReference type="PANTHER" id="PTHR15496">
    <property type="entry name" value="GENERAL TRANSCRIPTION FACTOR 3C POLYPEPTIDE 4 FAMILY"/>
    <property type="match status" value="1"/>
</dbReference>
<dbReference type="GO" id="GO:0006384">
    <property type="term" value="P:transcription initiation at RNA polymerase III promoter"/>
    <property type="evidence" value="ECO:0007669"/>
    <property type="project" value="InterPro"/>
</dbReference>
<dbReference type="EMBL" id="ADBJ01000037">
    <property type="protein sequence ID" value="EFA78944.1"/>
    <property type="molecule type" value="Genomic_DNA"/>
</dbReference>
<dbReference type="GO" id="GO:0000127">
    <property type="term" value="C:transcription factor TFIIIC complex"/>
    <property type="evidence" value="ECO:0007669"/>
    <property type="project" value="InterPro"/>
</dbReference>
<dbReference type="Proteomes" id="UP000001396">
    <property type="component" value="Unassembled WGS sequence"/>
</dbReference>
<name>D3BI44_HETP5</name>
<dbReference type="SUPFAM" id="SSF50978">
    <property type="entry name" value="WD40 repeat-like"/>
    <property type="match status" value="1"/>
</dbReference>
<dbReference type="AlphaFoldDB" id="D3BI44"/>
<accession>D3BI44</accession>
<dbReference type="InParanoid" id="D3BI44"/>
<gene>
    <name evidence="2" type="ORF">PPL_08412</name>
</gene>
<dbReference type="GO" id="GO:0004402">
    <property type="term" value="F:histone acetyltransferase activity"/>
    <property type="evidence" value="ECO:0007669"/>
    <property type="project" value="InterPro"/>
</dbReference>
<dbReference type="OMA" id="LLLMCDW"/>
<protein>
    <recommendedName>
        <fullName evidence="4">Transcription factor IIIC 90kDa subunit N-terminal domain-containing protein</fullName>
    </recommendedName>
</protein>
<comment type="caution">
    <text evidence="2">The sequence shown here is derived from an EMBL/GenBank/DDBJ whole genome shotgun (WGS) entry which is preliminary data.</text>
</comment>
<dbReference type="FunCoup" id="D3BI44">
    <property type="interactions" value="424"/>
</dbReference>
<keyword evidence="1" id="KW-0175">Coiled coil</keyword>
<organism evidence="2 3">
    <name type="scientific">Heterostelium pallidum (strain ATCC 26659 / Pp 5 / PN500)</name>
    <name type="common">Cellular slime mold</name>
    <name type="synonym">Polysphondylium pallidum</name>
    <dbReference type="NCBI Taxonomy" id="670386"/>
    <lineage>
        <taxon>Eukaryota</taxon>
        <taxon>Amoebozoa</taxon>
        <taxon>Evosea</taxon>
        <taxon>Eumycetozoa</taxon>
        <taxon>Dictyostelia</taxon>
        <taxon>Acytosteliales</taxon>
        <taxon>Acytosteliaceae</taxon>
        <taxon>Heterostelium</taxon>
    </lineage>
</organism>
<proteinExistence type="predicted"/>
<evidence type="ECO:0000313" key="2">
    <source>
        <dbReference type="EMBL" id="EFA78944.1"/>
    </source>
</evidence>
<keyword evidence="3" id="KW-1185">Reference proteome</keyword>
<feature type="coiled-coil region" evidence="1">
    <location>
        <begin position="493"/>
        <end position="520"/>
    </location>
</feature>
<evidence type="ECO:0000313" key="3">
    <source>
        <dbReference type="Proteomes" id="UP000001396"/>
    </source>
</evidence>
<dbReference type="GeneID" id="31363892"/>
<dbReference type="InterPro" id="IPR036322">
    <property type="entry name" value="WD40_repeat_dom_sf"/>
</dbReference>
<dbReference type="InterPro" id="IPR044230">
    <property type="entry name" value="GTF3C4"/>
</dbReference>
<dbReference type="RefSeq" id="XP_020431068.1">
    <property type="nucleotide sequence ID" value="XM_020579229.1"/>
</dbReference>